<dbReference type="AlphaFoldDB" id="A0A502C8K2"/>
<protein>
    <submittedName>
        <fullName evidence="1">Uncharacterized protein</fullName>
    </submittedName>
</protein>
<dbReference type="EMBL" id="RCZO01000006">
    <property type="protein sequence ID" value="TPG08329.1"/>
    <property type="molecule type" value="Genomic_DNA"/>
</dbReference>
<comment type="caution">
    <text evidence="1">The sequence shown here is derived from an EMBL/GenBank/DDBJ whole genome shotgun (WGS) entry which is preliminary data.</text>
</comment>
<sequence>MVLIADVQAWLDATASQNGYNSLASCISYKDSAIAQWAADATAAIAWRDAVWQAAFQWQQAASANPPATFPTSAEVIAQLPQPEAFGWIVHQPGATV</sequence>
<keyword evidence="2" id="KW-1185">Reference proteome</keyword>
<dbReference type="Proteomes" id="UP000319486">
    <property type="component" value="Unassembled WGS sequence"/>
</dbReference>
<proteinExistence type="predicted"/>
<organism evidence="1 2">
    <name type="scientific">Rhodanobacter glycinis</name>
    <dbReference type="NCBI Taxonomy" id="582702"/>
    <lineage>
        <taxon>Bacteria</taxon>
        <taxon>Pseudomonadati</taxon>
        <taxon>Pseudomonadota</taxon>
        <taxon>Gammaproteobacteria</taxon>
        <taxon>Lysobacterales</taxon>
        <taxon>Rhodanobacteraceae</taxon>
        <taxon>Rhodanobacter</taxon>
    </lineage>
</organism>
<name>A0A502C8K2_9GAMM</name>
<evidence type="ECO:0000313" key="2">
    <source>
        <dbReference type="Proteomes" id="UP000319486"/>
    </source>
</evidence>
<reference evidence="1 2" key="1">
    <citation type="journal article" date="2019" name="Environ. Microbiol.">
        <title>Species interactions and distinct microbial communities in high Arctic permafrost affected cryosols are associated with the CH4 and CO2 gas fluxes.</title>
        <authorList>
            <person name="Altshuler I."/>
            <person name="Hamel J."/>
            <person name="Turney S."/>
            <person name="Magnuson E."/>
            <person name="Levesque R."/>
            <person name="Greer C."/>
            <person name="Whyte L.G."/>
        </authorList>
    </citation>
    <scope>NUCLEOTIDE SEQUENCE [LARGE SCALE GENOMIC DNA]</scope>
    <source>
        <strain evidence="1 2">S13Y</strain>
    </source>
</reference>
<accession>A0A502C8K2</accession>
<evidence type="ECO:0000313" key="1">
    <source>
        <dbReference type="EMBL" id="TPG08329.1"/>
    </source>
</evidence>
<gene>
    <name evidence="1" type="ORF">EAH88_11910</name>
</gene>